<dbReference type="STRING" id="619304.SAMN05421760_10976"/>
<name>A0A1N7NEZ7_9GAMM</name>
<dbReference type="AlphaFoldDB" id="A0A1N7NEZ7"/>
<protein>
    <submittedName>
        <fullName evidence="1">Uncharacterized protein</fullName>
    </submittedName>
</protein>
<gene>
    <name evidence="1" type="ORF">SAMN05421760_10976</name>
</gene>
<organism evidence="1 2">
    <name type="scientific">Neptunomonas antarctica</name>
    <dbReference type="NCBI Taxonomy" id="619304"/>
    <lineage>
        <taxon>Bacteria</taxon>
        <taxon>Pseudomonadati</taxon>
        <taxon>Pseudomonadota</taxon>
        <taxon>Gammaproteobacteria</taxon>
        <taxon>Oceanospirillales</taxon>
        <taxon>Oceanospirillaceae</taxon>
        <taxon>Neptunomonas</taxon>
    </lineage>
</organism>
<proteinExistence type="predicted"/>
<accession>A0A1N7NEZ7</accession>
<dbReference type="Proteomes" id="UP000185999">
    <property type="component" value="Unassembled WGS sequence"/>
</dbReference>
<evidence type="ECO:0000313" key="2">
    <source>
        <dbReference type="Proteomes" id="UP000185999"/>
    </source>
</evidence>
<sequence length="185" mass="20815">MESAQLQKWWCCDEPKLIMRLQNKDKMNSPIGIALSDWDLNSEIESDLADNIQAAFESMELKSLIYKGSLRLQNLDYAIRQVANQPQELMAHVKRFYLAMLCRSESKVQGALIDLMIVLRYKGAPLLIRLINEAEVILGSSLCDQLKNIAQNKSANGILLLDVSCSVLINGRSLPATYKKKDSAK</sequence>
<evidence type="ECO:0000313" key="1">
    <source>
        <dbReference type="EMBL" id="SIS96963.1"/>
    </source>
</evidence>
<reference evidence="2" key="1">
    <citation type="submission" date="2017-01" db="EMBL/GenBank/DDBJ databases">
        <authorList>
            <person name="Varghese N."/>
            <person name="Submissions S."/>
        </authorList>
    </citation>
    <scope>NUCLEOTIDE SEQUENCE [LARGE SCALE GENOMIC DNA]</scope>
    <source>
        <strain evidence="2">DSM 22306</strain>
    </source>
</reference>
<dbReference type="EMBL" id="FTOE01000009">
    <property type="protein sequence ID" value="SIS96963.1"/>
    <property type="molecule type" value="Genomic_DNA"/>
</dbReference>
<keyword evidence="2" id="KW-1185">Reference proteome</keyword>